<evidence type="ECO:0000313" key="3">
    <source>
        <dbReference type="EMBL" id="PLN81526.1"/>
    </source>
</evidence>
<reference evidence="4" key="1">
    <citation type="submission" date="2017-12" db="EMBL/GenBank/DDBJ databases">
        <authorList>
            <consortium name="DOE Joint Genome Institute"/>
            <person name="Mondo S.J."/>
            <person name="Kjaerbolling I."/>
            <person name="Vesth T.C."/>
            <person name="Frisvad J.C."/>
            <person name="Nybo J.L."/>
            <person name="Theobald S."/>
            <person name="Kuo A."/>
            <person name="Bowyer P."/>
            <person name="Matsuda Y."/>
            <person name="Lyhne E.K."/>
            <person name="Kogle M.E."/>
            <person name="Clum A."/>
            <person name="Lipzen A."/>
            <person name="Salamov A."/>
            <person name="Ngan C.Y."/>
            <person name="Daum C."/>
            <person name="Chiniquy J."/>
            <person name="Barry K."/>
            <person name="LaButti K."/>
            <person name="Haridas S."/>
            <person name="Simmons B.A."/>
            <person name="Magnuson J.K."/>
            <person name="Mortensen U.H."/>
            <person name="Larsen T.O."/>
            <person name="Grigoriev I.V."/>
            <person name="Baker S.E."/>
            <person name="Andersen M.R."/>
            <person name="Nordberg H.P."/>
            <person name="Cantor M.N."/>
            <person name="Hua S.X."/>
        </authorList>
    </citation>
    <scope>NUCLEOTIDE SEQUENCE [LARGE SCALE GENOMIC DNA]</scope>
    <source>
        <strain evidence="4">IBT 19404</strain>
    </source>
</reference>
<organism evidence="3 4">
    <name type="scientific">Aspergillus taichungensis</name>
    <dbReference type="NCBI Taxonomy" id="482145"/>
    <lineage>
        <taxon>Eukaryota</taxon>
        <taxon>Fungi</taxon>
        <taxon>Dikarya</taxon>
        <taxon>Ascomycota</taxon>
        <taxon>Pezizomycotina</taxon>
        <taxon>Eurotiomycetes</taxon>
        <taxon>Eurotiomycetidae</taxon>
        <taxon>Eurotiales</taxon>
        <taxon>Aspergillaceae</taxon>
        <taxon>Aspergillus</taxon>
        <taxon>Aspergillus subgen. Circumdati</taxon>
    </lineage>
</organism>
<dbReference type="EMBL" id="KZ559536">
    <property type="protein sequence ID" value="PLN81526.1"/>
    <property type="molecule type" value="Genomic_DNA"/>
</dbReference>
<dbReference type="InterPro" id="IPR036574">
    <property type="entry name" value="Scorpion_toxin-like_sf"/>
</dbReference>
<feature type="signal peptide" evidence="2">
    <location>
        <begin position="1"/>
        <end position="23"/>
    </location>
</feature>
<name>A0A2J5HVU0_9EURO</name>
<gene>
    <name evidence="3" type="ORF">BDW42DRAFT_168926</name>
</gene>
<sequence>MYPSILLVAIATLHATITPSVLASPLTDVISRVQNSCQLEGPGSIANLTCSNTCTGQGEGWKGGYCDNEQICHCIV</sequence>
<dbReference type="Proteomes" id="UP000235023">
    <property type="component" value="Unassembled WGS sequence"/>
</dbReference>
<comment type="similarity">
    <text evidence="1">Belongs to the invertebrate defensin family.</text>
</comment>
<keyword evidence="2" id="KW-0732">Signal</keyword>
<evidence type="ECO:0008006" key="5">
    <source>
        <dbReference type="Google" id="ProtNLM"/>
    </source>
</evidence>
<feature type="chain" id="PRO_5014476108" description="Invertebrate defensins family profile domain-containing protein" evidence="2">
    <location>
        <begin position="24"/>
        <end position="76"/>
    </location>
</feature>
<evidence type="ECO:0000256" key="1">
    <source>
        <dbReference type="ARBA" id="ARBA00007085"/>
    </source>
</evidence>
<accession>A0A2J5HVU0</accession>
<evidence type="ECO:0000256" key="2">
    <source>
        <dbReference type="SAM" id="SignalP"/>
    </source>
</evidence>
<evidence type="ECO:0000313" key="4">
    <source>
        <dbReference type="Proteomes" id="UP000235023"/>
    </source>
</evidence>
<keyword evidence="4" id="KW-1185">Reference proteome</keyword>
<dbReference type="Gene3D" id="3.30.30.10">
    <property type="entry name" value="Knottin, scorpion toxin-like"/>
    <property type="match status" value="1"/>
</dbReference>
<dbReference type="OrthoDB" id="4245109at2759"/>
<proteinExistence type="inferred from homology"/>
<dbReference type="AlphaFoldDB" id="A0A2J5HVU0"/>
<protein>
    <recommendedName>
        <fullName evidence="5">Invertebrate defensins family profile domain-containing protein</fullName>
    </recommendedName>
</protein>